<proteinExistence type="predicted"/>
<accession>A0ACB6ZWT6</accession>
<comment type="caution">
    <text evidence="1">The sequence shown here is derived from an EMBL/GenBank/DDBJ whole genome shotgun (WGS) entry which is preliminary data.</text>
</comment>
<reference evidence="1" key="1">
    <citation type="submission" date="2019-10" db="EMBL/GenBank/DDBJ databases">
        <authorList>
            <consortium name="DOE Joint Genome Institute"/>
            <person name="Kuo A."/>
            <person name="Miyauchi S."/>
            <person name="Kiss E."/>
            <person name="Drula E."/>
            <person name="Kohler A."/>
            <person name="Sanchez-Garcia M."/>
            <person name="Andreopoulos B."/>
            <person name="Barry K.W."/>
            <person name="Bonito G."/>
            <person name="Buee M."/>
            <person name="Carver A."/>
            <person name="Chen C."/>
            <person name="Cichocki N."/>
            <person name="Clum A."/>
            <person name="Culley D."/>
            <person name="Crous P.W."/>
            <person name="Fauchery L."/>
            <person name="Girlanda M."/>
            <person name="Hayes R."/>
            <person name="Keri Z."/>
            <person name="Labutti K."/>
            <person name="Lipzen A."/>
            <person name="Lombard V."/>
            <person name="Magnuson J."/>
            <person name="Maillard F."/>
            <person name="Morin E."/>
            <person name="Murat C."/>
            <person name="Nolan M."/>
            <person name="Ohm R."/>
            <person name="Pangilinan J."/>
            <person name="Pereira M."/>
            <person name="Perotto S."/>
            <person name="Peter M."/>
            <person name="Riley R."/>
            <person name="Sitrit Y."/>
            <person name="Stielow B."/>
            <person name="Szollosi G."/>
            <person name="Zifcakova L."/>
            <person name="Stursova M."/>
            <person name="Spatafora J.W."/>
            <person name="Tedersoo L."/>
            <person name="Vaario L.-M."/>
            <person name="Yamada A."/>
            <person name="Yan M."/>
            <person name="Wang P."/>
            <person name="Xu J."/>
            <person name="Bruns T."/>
            <person name="Baldrian P."/>
            <person name="Vilgalys R."/>
            <person name="Henrissat B."/>
            <person name="Grigoriev I.V."/>
            <person name="Hibbett D."/>
            <person name="Nagy L.G."/>
            <person name="Martin F.M."/>
        </authorList>
    </citation>
    <scope>NUCLEOTIDE SEQUENCE</scope>
    <source>
        <strain evidence="1">P2</strain>
    </source>
</reference>
<sequence length="205" mass="22805">MRRKYASPASPLLYFKDDILSVPGYTFERAVQWDDTGSATLVAEGVSLKDGSRVLAKIAAAHSNGSMCLEREAHILGRMATSSESINATLRLIEFFTIPRSQGDCVVLLLVHPGINSLGRYYPPTKVNDILLGDLSRVRTLSHGDMYMMDDTDMAEEVEACDMMDLATFLEFAIQATHCLELLHRNGFTHREGDGQITRCTLRVF</sequence>
<gene>
    <name evidence="1" type="ORF">BDM02DRAFT_76909</name>
</gene>
<name>A0ACB6ZWT6_THEGA</name>
<protein>
    <submittedName>
        <fullName evidence="1">Uncharacterized protein</fullName>
    </submittedName>
</protein>
<reference evidence="1" key="2">
    <citation type="journal article" date="2020" name="Nat. Commun.">
        <title>Large-scale genome sequencing of mycorrhizal fungi provides insights into the early evolution of symbiotic traits.</title>
        <authorList>
            <person name="Miyauchi S."/>
            <person name="Kiss E."/>
            <person name="Kuo A."/>
            <person name="Drula E."/>
            <person name="Kohler A."/>
            <person name="Sanchez-Garcia M."/>
            <person name="Morin E."/>
            <person name="Andreopoulos B."/>
            <person name="Barry K.W."/>
            <person name="Bonito G."/>
            <person name="Buee M."/>
            <person name="Carver A."/>
            <person name="Chen C."/>
            <person name="Cichocki N."/>
            <person name="Clum A."/>
            <person name="Culley D."/>
            <person name="Crous P.W."/>
            <person name="Fauchery L."/>
            <person name="Girlanda M."/>
            <person name="Hayes R.D."/>
            <person name="Keri Z."/>
            <person name="LaButti K."/>
            <person name="Lipzen A."/>
            <person name="Lombard V."/>
            <person name="Magnuson J."/>
            <person name="Maillard F."/>
            <person name="Murat C."/>
            <person name="Nolan M."/>
            <person name="Ohm R.A."/>
            <person name="Pangilinan J."/>
            <person name="Pereira M.F."/>
            <person name="Perotto S."/>
            <person name="Peter M."/>
            <person name="Pfister S."/>
            <person name="Riley R."/>
            <person name="Sitrit Y."/>
            <person name="Stielow J.B."/>
            <person name="Szollosi G."/>
            <person name="Zifcakova L."/>
            <person name="Stursova M."/>
            <person name="Spatafora J.W."/>
            <person name="Tedersoo L."/>
            <person name="Vaario L.M."/>
            <person name="Yamada A."/>
            <person name="Yan M."/>
            <person name="Wang P."/>
            <person name="Xu J."/>
            <person name="Bruns T."/>
            <person name="Baldrian P."/>
            <person name="Vilgalys R."/>
            <person name="Dunand C."/>
            <person name="Henrissat B."/>
            <person name="Grigoriev I.V."/>
            <person name="Hibbett D."/>
            <person name="Nagy L.G."/>
            <person name="Martin F.M."/>
        </authorList>
    </citation>
    <scope>NUCLEOTIDE SEQUENCE</scope>
    <source>
        <strain evidence="1">P2</strain>
    </source>
</reference>
<dbReference type="EMBL" id="MU117961">
    <property type="protein sequence ID" value="KAF9654280.1"/>
    <property type="molecule type" value="Genomic_DNA"/>
</dbReference>
<organism evidence="1 2">
    <name type="scientific">Thelephora ganbajun</name>
    <name type="common">Ganba fungus</name>
    <dbReference type="NCBI Taxonomy" id="370292"/>
    <lineage>
        <taxon>Eukaryota</taxon>
        <taxon>Fungi</taxon>
        <taxon>Dikarya</taxon>
        <taxon>Basidiomycota</taxon>
        <taxon>Agaricomycotina</taxon>
        <taxon>Agaricomycetes</taxon>
        <taxon>Thelephorales</taxon>
        <taxon>Thelephoraceae</taxon>
        <taxon>Thelephora</taxon>
    </lineage>
</organism>
<evidence type="ECO:0000313" key="1">
    <source>
        <dbReference type="EMBL" id="KAF9654280.1"/>
    </source>
</evidence>
<evidence type="ECO:0000313" key="2">
    <source>
        <dbReference type="Proteomes" id="UP000886501"/>
    </source>
</evidence>
<keyword evidence="2" id="KW-1185">Reference proteome</keyword>
<dbReference type="Proteomes" id="UP000886501">
    <property type="component" value="Unassembled WGS sequence"/>
</dbReference>